<evidence type="ECO:0000256" key="1">
    <source>
        <dbReference type="ARBA" id="ARBA00004123"/>
    </source>
</evidence>
<evidence type="ECO:0000313" key="6">
    <source>
        <dbReference type="EMBL" id="KAF2757577.1"/>
    </source>
</evidence>
<protein>
    <submittedName>
        <fullName evidence="6">Exosome complex exonuclease RRP40</fullName>
    </submittedName>
</protein>
<accession>A0A6A6W7M1</accession>
<dbReference type="SUPFAM" id="SSF54791">
    <property type="entry name" value="Eukaryotic type KH-domain (KH-domain type I)"/>
    <property type="match status" value="1"/>
</dbReference>
<dbReference type="Gene3D" id="2.40.50.140">
    <property type="entry name" value="Nucleic acid-binding proteins"/>
    <property type="match status" value="1"/>
</dbReference>
<dbReference type="GO" id="GO:0003723">
    <property type="term" value="F:RNA binding"/>
    <property type="evidence" value="ECO:0007669"/>
    <property type="project" value="UniProtKB-KW"/>
</dbReference>
<dbReference type="SUPFAM" id="SSF50249">
    <property type="entry name" value="Nucleic acid-binding proteins"/>
    <property type="match status" value="1"/>
</dbReference>
<dbReference type="GO" id="GO:0071038">
    <property type="term" value="P:TRAMP-dependent tRNA surveillance pathway"/>
    <property type="evidence" value="ECO:0007669"/>
    <property type="project" value="TreeGrafter"/>
</dbReference>
<dbReference type="InterPro" id="IPR041054">
    <property type="entry name" value="Rrp40_N_euk"/>
</dbReference>
<dbReference type="InterPro" id="IPR036612">
    <property type="entry name" value="KH_dom_type_1_sf"/>
</dbReference>
<evidence type="ECO:0000313" key="7">
    <source>
        <dbReference type="Proteomes" id="UP000799437"/>
    </source>
</evidence>
<keyword evidence="6" id="KW-0269">Exonuclease</keyword>
<proteinExistence type="predicted"/>
<dbReference type="GeneID" id="54483840"/>
<dbReference type="PANTHER" id="PTHR21321">
    <property type="entry name" value="PNAS-3 RELATED"/>
    <property type="match status" value="1"/>
</dbReference>
<dbReference type="Gene3D" id="3.30.1370.10">
    <property type="entry name" value="K Homology domain, type 1"/>
    <property type="match status" value="1"/>
</dbReference>
<feature type="domain" description="K Homology" evidence="4">
    <location>
        <begin position="162"/>
        <end position="210"/>
    </location>
</feature>
<dbReference type="InterPro" id="IPR004088">
    <property type="entry name" value="KH_dom_type_1"/>
</dbReference>
<reference evidence="6" key="1">
    <citation type="journal article" date="2020" name="Stud. Mycol.">
        <title>101 Dothideomycetes genomes: a test case for predicting lifestyles and emergence of pathogens.</title>
        <authorList>
            <person name="Haridas S."/>
            <person name="Albert R."/>
            <person name="Binder M."/>
            <person name="Bloem J."/>
            <person name="Labutti K."/>
            <person name="Salamov A."/>
            <person name="Andreopoulos B."/>
            <person name="Baker S."/>
            <person name="Barry K."/>
            <person name="Bills G."/>
            <person name="Bluhm B."/>
            <person name="Cannon C."/>
            <person name="Castanera R."/>
            <person name="Culley D."/>
            <person name="Daum C."/>
            <person name="Ezra D."/>
            <person name="Gonzalez J."/>
            <person name="Henrissat B."/>
            <person name="Kuo A."/>
            <person name="Liang C."/>
            <person name="Lipzen A."/>
            <person name="Lutzoni F."/>
            <person name="Magnuson J."/>
            <person name="Mondo S."/>
            <person name="Nolan M."/>
            <person name="Ohm R."/>
            <person name="Pangilinan J."/>
            <person name="Park H.-J."/>
            <person name="Ramirez L."/>
            <person name="Alfaro M."/>
            <person name="Sun H."/>
            <person name="Tritt A."/>
            <person name="Yoshinaga Y."/>
            <person name="Zwiers L.-H."/>
            <person name="Turgeon B."/>
            <person name="Goodwin S."/>
            <person name="Spatafora J."/>
            <person name="Crous P."/>
            <person name="Grigoriev I."/>
        </authorList>
    </citation>
    <scope>NUCLEOTIDE SEQUENCE</scope>
    <source>
        <strain evidence="6">CBS 121739</strain>
    </source>
</reference>
<keyword evidence="3" id="KW-0694">RNA-binding</keyword>
<keyword evidence="6" id="KW-0378">Hydrolase</keyword>
<gene>
    <name evidence="6" type="ORF">EJ05DRAFT_465699</name>
</gene>
<dbReference type="EMBL" id="ML996573">
    <property type="protein sequence ID" value="KAF2757577.1"/>
    <property type="molecule type" value="Genomic_DNA"/>
</dbReference>
<dbReference type="GO" id="GO:0004527">
    <property type="term" value="F:exonuclease activity"/>
    <property type="evidence" value="ECO:0007669"/>
    <property type="project" value="UniProtKB-KW"/>
</dbReference>
<dbReference type="FunFam" id="2.40.50.100:FF:000073">
    <property type="entry name" value="Putative Exosome complex component RRP40"/>
    <property type="match status" value="1"/>
</dbReference>
<dbReference type="GO" id="GO:0071035">
    <property type="term" value="P:nuclear polyadenylation-dependent rRNA catabolic process"/>
    <property type="evidence" value="ECO:0007669"/>
    <property type="project" value="TreeGrafter"/>
</dbReference>
<dbReference type="GO" id="GO:0034475">
    <property type="term" value="P:U4 snRNA 3'-end processing"/>
    <property type="evidence" value="ECO:0007669"/>
    <property type="project" value="TreeGrafter"/>
</dbReference>
<evidence type="ECO:0000259" key="4">
    <source>
        <dbReference type="Pfam" id="PF15985"/>
    </source>
</evidence>
<feature type="domain" description="Exosome complex exonuclease Rrp40 N-terminal" evidence="5">
    <location>
        <begin position="30"/>
        <end position="69"/>
    </location>
</feature>
<organism evidence="6 7">
    <name type="scientific">Pseudovirgaria hyperparasitica</name>
    <dbReference type="NCBI Taxonomy" id="470096"/>
    <lineage>
        <taxon>Eukaryota</taxon>
        <taxon>Fungi</taxon>
        <taxon>Dikarya</taxon>
        <taxon>Ascomycota</taxon>
        <taxon>Pezizomycotina</taxon>
        <taxon>Dothideomycetes</taxon>
        <taxon>Dothideomycetes incertae sedis</taxon>
        <taxon>Acrospermales</taxon>
        <taxon>Acrospermaceae</taxon>
        <taxon>Pseudovirgaria</taxon>
    </lineage>
</organism>
<evidence type="ECO:0000259" key="5">
    <source>
        <dbReference type="Pfam" id="PF18311"/>
    </source>
</evidence>
<name>A0A6A6W7M1_9PEZI</name>
<dbReference type="Pfam" id="PF21262">
    <property type="entry name" value="RRP40_S1"/>
    <property type="match status" value="1"/>
</dbReference>
<keyword evidence="2" id="KW-0271">Exosome</keyword>
<evidence type="ECO:0000256" key="2">
    <source>
        <dbReference type="ARBA" id="ARBA00022835"/>
    </source>
</evidence>
<dbReference type="InterPro" id="IPR026699">
    <property type="entry name" value="Exosome_RNA_bind1/RRP40/RRP4"/>
</dbReference>
<dbReference type="GO" id="GO:0000177">
    <property type="term" value="C:cytoplasmic exosome (RNase complex)"/>
    <property type="evidence" value="ECO:0007669"/>
    <property type="project" value="TreeGrafter"/>
</dbReference>
<dbReference type="GO" id="GO:0071051">
    <property type="term" value="P:poly(A)-dependent snoRNA 3'-end processing"/>
    <property type="evidence" value="ECO:0007669"/>
    <property type="project" value="TreeGrafter"/>
</dbReference>
<dbReference type="GO" id="GO:0000467">
    <property type="term" value="P:exonucleolytic trimming to generate mature 3'-end of 5.8S rRNA from tricistronic rRNA transcript (SSU-rRNA, 5.8S rRNA, LSU-rRNA)"/>
    <property type="evidence" value="ECO:0007669"/>
    <property type="project" value="TreeGrafter"/>
</dbReference>
<sequence>MSLTGLVVLPGDPILPSHLPSSSKNPGKALTIGPGLRHIPPTTVTPTTGGALIADDRKPAVWVENNSGRYIPAVGDLVICTVQRGSAEWYYCSITPHTPLATLGNLEFEGANRKNRPNMLPGALVYARIVSAHPNPPHQEPTLTCISPTTQKADGMGPLKGGMVFRVSLGLARRLLMGSKGKLDVLERLAQKGVRFEIAVGRNGVVWVEGQGGDVKTTLAVGRLLQEVDEKVATLEEQGKMVEKVARTLK</sequence>
<comment type="subcellular location">
    <subcellularLocation>
        <location evidence="1">Nucleus</location>
    </subcellularLocation>
</comment>
<keyword evidence="7" id="KW-1185">Reference proteome</keyword>
<dbReference type="Pfam" id="PF18311">
    <property type="entry name" value="Rrp40_N"/>
    <property type="match status" value="1"/>
</dbReference>
<evidence type="ECO:0000256" key="3">
    <source>
        <dbReference type="ARBA" id="ARBA00022884"/>
    </source>
</evidence>
<dbReference type="GO" id="GO:0000176">
    <property type="term" value="C:nuclear exosome (RNase complex)"/>
    <property type="evidence" value="ECO:0007669"/>
    <property type="project" value="TreeGrafter"/>
</dbReference>
<dbReference type="OrthoDB" id="340500at2759"/>
<dbReference type="GO" id="GO:0071034">
    <property type="term" value="P:CUT catabolic process"/>
    <property type="evidence" value="ECO:0007669"/>
    <property type="project" value="TreeGrafter"/>
</dbReference>
<dbReference type="Proteomes" id="UP000799437">
    <property type="component" value="Unassembled WGS sequence"/>
</dbReference>
<dbReference type="AlphaFoldDB" id="A0A6A6W7M1"/>
<dbReference type="PANTHER" id="PTHR21321:SF1">
    <property type="entry name" value="EXOSOME COMPLEX COMPONENT RRP40"/>
    <property type="match status" value="1"/>
</dbReference>
<dbReference type="RefSeq" id="XP_033600028.1">
    <property type="nucleotide sequence ID" value="XM_033742786.1"/>
</dbReference>
<dbReference type="Pfam" id="PF15985">
    <property type="entry name" value="KH_6"/>
    <property type="match status" value="1"/>
</dbReference>
<keyword evidence="6" id="KW-0540">Nuclease</keyword>
<dbReference type="InterPro" id="IPR012340">
    <property type="entry name" value="NA-bd_OB-fold"/>
</dbReference>